<dbReference type="InterPro" id="IPR036890">
    <property type="entry name" value="HATPase_C_sf"/>
</dbReference>
<dbReference type="InterPro" id="IPR003660">
    <property type="entry name" value="HAMP_dom"/>
</dbReference>
<proteinExistence type="predicted"/>
<dbReference type="EC" id="2.7.13.3" evidence="3"/>
<keyword evidence="13 14" id="KW-0472">Membrane</keyword>
<dbReference type="Gene3D" id="6.10.340.10">
    <property type="match status" value="1"/>
</dbReference>
<evidence type="ECO:0000256" key="4">
    <source>
        <dbReference type="ARBA" id="ARBA00022475"/>
    </source>
</evidence>
<dbReference type="EMBL" id="MLBF01000075">
    <property type="protein sequence ID" value="OLN26526.1"/>
    <property type="molecule type" value="Genomic_DNA"/>
</dbReference>
<keyword evidence="18" id="KW-1185">Reference proteome</keyword>
<dbReference type="Pfam" id="PF02518">
    <property type="entry name" value="HATPase_c"/>
    <property type="match status" value="1"/>
</dbReference>
<dbReference type="SUPFAM" id="SSF47384">
    <property type="entry name" value="Homodimeric domain of signal transducing histidine kinase"/>
    <property type="match status" value="1"/>
</dbReference>
<evidence type="ECO:0000256" key="1">
    <source>
        <dbReference type="ARBA" id="ARBA00000085"/>
    </source>
</evidence>
<evidence type="ECO:0000256" key="8">
    <source>
        <dbReference type="ARBA" id="ARBA00022741"/>
    </source>
</evidence>
<dbReference type="CDD" id="cd00082">
    <property type="entry name" value="HisKA"/>
    <property type="match status" value="1"/>
</dbReference>
<dbReference type="PROSITE" id="PS50109">
    <property type="entry name" value="HIS_KIN"/>
    <property type="match status" value="1"/>
</dbReference>
<keyword evidence="11 14" id="KW-1133">Transmembrane helix</keyword>
<dbReference type="PROSITE" id="PS50885">
    <property type="entry name" value="HAMP"/>
    <property type="match status" value="1"/>
</dbReference>
<keyword evidence="4" id="KW-1003">Cell membrane</keyword>
<dbReference type="SMART" id="SM00304">
    <property type="entry name" value="HAMP"/>
    <property type="match status" value="1"/>
</dbReference>
<dbReference type="SMART" id="SM00387">
    <property type="entry name" value="HATPase_c"/>
    <property type="match status" value="1"/>
</dbReference>
<evidence type="ECO:0000256" key="11">
    <source>
        <dbReference type="ARBA" id="ARBA00022989"/>
    </source>
</evidence>
<dbReference type="SUPFAM" id="SSF55874">
    <property type="entry name" value="ATPase domain of HSP90 chaperone/DNA topoisomerase II/histidine kinase"/>
    <property type="match status" value="1"/>
</dbReference>
<evidence type="ECO:0000313" key="17">
    <source>
        <dbReference type="EMBL" id="OLN26526.1"/>
    </source>
</evidence>
<dbReference type="FunFam" id="3.30.565.10:FF:000006">
    <property type="entry name" value="Sensor histidine kinase WalK"/>
    <property type="match status" value="1"/>
</dbReference>
<dbReference type="GO" id="GO:0005886">
    <property type="term" value="C:plasma membrane"/>
    <property type="evidence" value="ECO:0007669"/>
    <property type="project" value="UniProtKB-SubCell"/>
</dbReference>
<accession>A0A1Q8QGQ8</accession>
<keyword evidence="12" id="KW-0902">Two-component regulatory system</keyword>
<evidence type="ECO:0000256" key="10">
    <source>
        <dbReference type="ARBA" id="ARBA00022840"/>
    </source>
</evidence>
<keyword evidence="5" id="KW-0597">Phosphoprotein</keyword>
<reference evidence="17 18" key="1">
    <citation type="submission" date="2016-09" db="EMBL/GenBank/DDBJ databases">
        <title>Complete genome of Desulfosporosinus sp. OL.</title>
        <authorList>
            <person name="Mardanov A."/>
            <person name="Beletsky A."/>
            <person name="Panova A."/>
            <person name="Karnachuk O."/>
            <person name="Ravin N."/>
        </authorList>
    </citation>
    <scope>NUCLEOTIDE SEQUENCE [LARGE SCALE GENOMIC DNA]</scope>
    <source>
        <strain evidence="17 18">OL</strain>
    </source>
</reference>
<comment type="catalytic activity">
    <reaction evidence="1">
        <text>ATP + protein L-histidine = ADP + protein N-phospho-L-histidine.</text>
        <dbReference type="EC" id="2.7.13.3"/>
    </reaction>
</comment>
<dbReference type="InterPro" id="IPR003594">
    <property type="entry name" value="HATPase_dom"/>
</dbReference>
<evidence type="ECO:0000259" key="16">
    <source>
        <dbReference type="PROSITE" id="PS50885"/>
    </source>
</evidence>
<feature type="domain" description="Histidine kinase" evidence="15">
    <location>
        <begin position="251"/>
        <end position="467"/>
    </location>
</feature>
<keyword evidence="9" id="KW-0418">Kinase</keyword>
<dbReference type="OrthoDB" id="9813151at2"/>
<evidence type="ECO:0000256" key="5">
    <source>
        <dbReference type="ARBA" id="ARBA00022553"/>
    </source>
</evidence>
<evidence type="ECO:0000313" key="18">
    <source>
        <dbReference type="Proteomes" id="UP000186102"/>
    </source>
</evidence>
<dbReference type="CDD" id="cd06225">
    <property type="entry name" value="HAMP"/>
    <property type="match status" value="1"/>
</dbReference>
<dbReference type="InterPro" id="IPR004358">
    <property type="entry name" value="Sig_transdc_His_kin-like_C"/>
</dbReference>
<dbReference type="Pfam" id="PF00672">
    <property type="entry name" value="HAMP"/>
    <property type="match status" value="1"/>
</dbReference>
<feature type="transmembrane region" description="Helical" evidence="14">
    <location>
        <begin position="12"/>
        <end position="36"/>
    </location>
</feature>
<dbReference type="GO" id="GO:0005524">
    <property type="term" value="F:ATP binding"/>
    <property type="evidence" value="ECO:0007669"/>
    <property type="project" value="UniProtKB-KW"/>
</dbReference>
<dbReference type="Gene3D" id="1.10.287.130">
    <property type="match status" value="1"/>
</dbReference>
<sequence length="467" mass="51989">MKTIFARLIGSYILIVVISLVVIGVSLSFMFNNYLFEQKERELIIKGQDMAQVVKPFLVEKVDPHDFVNMANRLDLNLGTEVWVVDKKGAVIATAANHEYCEGNYLETSELKKMQSGSISVYKGKSQYFQEPVIRVIIPIIQEERVIGAIVLYSPIEGINKALASLSQLVLTAGIISLAIAFLIGIILSRRLSRPILTITEASTLIAKGQKQVTVPTDTSIEEINQLGRTFNDMSSKVEANEERMKEFVANVSHELRSPLTSIKGFVEALIDNKGKTPEAQRRFLTIINNETDRLTHLVNDLLILSRSEEEIVLEAEDIELKDFIENVLAGFQSRAEENSINTEVISKDNFISLKIDLNSLHQIIANLVDNALKYSPQGGNVSISLVESEEMISISVRDSGLGIPERDLPHIWDRFYRVDKDRSRETGGTGLGLAIVKQLTEKNGGQVEAESVLGKGSIFSVRFPKQ</sequence>
<dbReference type="Proteomes" id="UP000186102">
    <property type="component" value="Unassembled WGS sequence"/>
</dbReference>
<feature type="transmembrane region" description="Helical" evidence="14">
    <location>
        <begin position="169"/>
        <end position="188"/>
    </location>
</feature>
<keyword evidence="6" id="KW-0808">Transferase</keyword>
<keyword evidence="10" id="KW-0067">ATP-binding</keyword>
<evidence type="ECO:0000259" key="15">
    <source>
        <dbReference type="PROSITE" id="PS50109"/>
    </source>
</evidence>
<dbReference type="GO" id="GO:0000155">
    <property type="term" value="F:phosphorelay sensor kinase activity"/>
    <property type="evidence" value="ECO:0007669"/>
    <property type="project" value="InterPro"/>
</dbReference>
<feature type="domain" description="HAMP" evidence="16">
    <location>
        <begin position="190"/>
        <end position="243"/>
    </location>
</feature>
<dbReference type="SMART" id="SM00388">
    <property type="entry name" value="HisKA"/>
    <property type="match status" value="1"/>
</dbReference>
<evidence type="ECO:0000256" key="3">
    <source>
        <dbReference type="ARBA" id="ARBA00012438"/>
    </source>
</evidence>
<keyword evidence="8" id="KW-0547">Nucleotide-binding</keyword>
<dbReference type="Pfam" id="PF00512">
    <property type="entry name" value="HisKA"/>
    <property type="match status" value="1"/>
</dbReference>
<dbReference type="STRING" id="1888891.DSOL_4951"/>
<keyword evidence="7 14" id="KW-0812">Transmembrane</keyword>
<dbReference type="InterPro" id="IPR036097">
    <property type="entry name" value="HisK_dim/P_sf"/>
</dbReference>
<dbReference type="AlphaFoldDB" id="A0A1Q8QGQ8"/>
<dbReference type="InterPro" id="IPR050398">
    <property type="entry name" value="HssS/ArlS-like"/>
</dbReference>
<evidence type="ECO:0000256" key="6">
    <source>
        <dbReference type="ARBA" id="ARBA00022679"/>
    </source>
</evidence>
<dbReference type="PRINTS" id="PR00344">
    <property type="entry name" value="BCTRLSENSOR"/>
</dbReference>
<dbReference type="PANTHER" id="PTHR45528">
    <property type="entry name" value="SENSOR HISTIDINE KINASE CPXA"/>
    <property type="match status" value="1"/>
</dbReference>
<dbReference type="Gene3D" id="3.30.565.10">
    <property type="entry name" value="Histidine kinase-like ATPase, C-terminal domain"/>
    <property type="match status" value="1"/>
</dbReference>
<evidence type="ECO:0000256" key="9">
    <source>
        <dbReference type="ARBA" id="ARBA00022777"/>
    </source>
</evidence>
<protein>
    <recommendedName>
        <fullName evidence="3">histidine kinase</fullName>
        <ecNumber evidence="3">2.7.13.3</ecNumber>
    </recommendedName>
</protein>
<dbReference type="SUPFAM" id="SSF158472">
    <property type="entry name" value="HAMP domain-like"/>
    <property type="match status" value="1"/>
</dbReference>
<dbReference type="FunFam" id="1.10.287.130:FF:000001">
    <property type="entry name" value="Two-component sensor histidine kinase"/>
    <property type="match status" value="1"/>
</dbReference>
<dbReference type="CDD" id="cd00075">
    <property type="entry name" value="HATPase"/>
    <property type="match status" value="1"/>
</dbReference>
<comment type="subcellular location">
    <subcellularLocation>
        <location evidence="2">Cell membrane</location>
        <topology evidence="2">Multi-pass membrane protein</topology>
    </subcellularLocation>
</comment>
<evidence type="ECO:0000256" key="14">
    <source>
        <dbReference type="SAM" id="Phobius"/>
    </source>
</evidence>
<evidence type="ECO:0000256" key="7">
    <source>
        <dbReference type="ARBA" id="ARBA00022692"/>
    </source>
</evidence>
<evidence type="ECO:0000256" key="13">
    <source>
        <dbReference type="ARBA" id="ARBA00023136"/>
    </source>
</evidence>
<dbReference type="InterPro" id="IPR005467">
    <property type="entry name" value="His_kinase_dom"/>
</dbReference>
<gene>
    <name evidence="17" type="ORF">DSOL_4951</name>
</gene>
<evidence type="ECO:0000256" key="2">
    <source>
        <dbReference type="ARBA" id="ARBA00004651"/>
    </source>
</evidence>
<name>A0A1Q8QGQ8_9FIRM</name>
<dbReference type="PANTHER" id="PTHR45528:SF1">
    <property type="entry name" value="SENSOR HISTIDINE KINASE CPXA"/>
    <property type="match status" value="1"/>
</dbReference>
<dbReference type="InterPro" id="IPR003661">
    <property type="entry name" value="HisK_dim/P_dom"/>
</dbReference>
<comment type="caution">
    <text evidence="17">The sequence shown here is derived from an EMBL/GenBank/DDBJ whole genome shotgun (WGS) entry which is preliminary data.</text>
</comment>
<evidence type="ECO:0000256" key="12">
    <source>
        <dbReference type="ARBA" id="ARBA00023012"/>
    </source>
</evidence>
<organism evidence="17 18">
    <name type="scientific">Desulfosporosinus metallidurans</name>
    <dbReference type="NCBI Taxonomy" id="1888891"/>
    <lineage>
        <taxon>Bacteria</taxon>
        <taxon>Bacillati</taxon>
        <taxon>Bacillota</taxon>
        <taxon>Clostridia</taxon>
        <taxon>Eubacteriales</taxon>
        <taxon>Desulfitobacteriaceae</taxon>
        <taxon>Desulfosporosinus</taxon>
    </lineage>
</organism>